<keyword evidence="4" id="KW-0902">Two-component regulatory system</keyword>
<dbReference type="InterPro" id="IPR036388">
    <property type="entry name" value="WH-like_DNA-bd_sf"/>
</dbReference>
<dbReference type="SMART" id="SM00862">
    <property type="entry name" value="Trans_reg_C"/>
    <property type="match status" value="1"/>
</dbReference>
<dbReference type="Proteomes" id="UP000614272">
    <property type="component" value="Unassembled WGS sequence"/>
</dbReference>
<dbReference type="SMART" id="SM00448">
    <property type="entry name" value="REC"/>
    <property type="match status" value="1"/>
</dbReference>
<evidence type="ECO:0000256" key="1">
    <source>
        <dbReference type="ARBA" id="ARBA00004496"/>
    </source>
</evidence>
<evidence type="ECO:0000256" key="9">
    <source>
        <dbReference type="PROSITE-ProRule" id="PRU01091"/>
    </source>
</evidence>
<feature type="DNA-binding region" description="OmpR/PhoB-type" evidence="9">
    <location>
        <begin position="138"/>
        <end position="237"/>
    </location>
</feature>
<keyword evidence="7" id="KW-0804">Transcription</keyword>
<dbReference type="SUPFAM" id="SSF52172">
    <property type="entry name" value="CheY-like"/>
    <property type="match status" value="1"/>
</dbReference>
<dbReference type="PROSITE" id="PS50110">
    <property type="entry name" value="RESPONSE_REGULATORY"/>
    <property type="match status" value="1"/>
</dbReference>
<name>A0ABQ1RAJ4_9ALTE</name>
<dbReference type="Gene3D" id="1.10.10.10">
    <property type="entry name" value="Winged helix-like DNA-binding domain superfamily/Winged helix DNA-binding domain"/>
    <property type="match status" value="1"/>
</dbReference>
<keyword evidence="3 8" id="KW-0597">Phosphoprotein</keyword>
<evidence type="ECO:0000259" key="11">
    <source>
        <dbReference type="PROSITE" id="PS51755"/>
    </source>
</evidence>
<dbReference type="PANTHER" id="PTHR48111">
    <property type="entry name" value="REGULATOR OF RPOS"/>
    <property type="match status" value="1"/>
</dbReference>
<dbReference type="Gene3D" id="6.10.250.690">
    <property type="match status" value="1"/>
</dbReference>
<proteinExistence type="predicted"/>
<feature type="domain" description="Response regulatory" evidence="10">
    <location>
        <begin position="15"/>
        <end position="128"/>
    </location>
</feature>
<dbReference type="CDD" id="cd00383">
    <property type="entry name" value="trans_reg_C"/>
    <property type="match status" value="1"/>
</dbReference>
<evidence type="ECO:0000256" key="4">
    <source>
        <dbReference type="ARBA" id="ARBA00023012"/>
    </source>
</evidence>
<dbReference type="InterPro" id="IPR016032">
    <property type="entry name" value="Sig_transdc_resp-reg_C-effctor"/>
</dbReference>
<evidence type="ECO:0000259" key="10">
    <source>
        <dbReference type="PROSITE" id="PS50110"/>
    </source>
</evidence>
<dbReference type="Gene3D" id="3.40.50.2300">
    <property type="match status" value="1"/>
</dbReference>
<dbReference type="PROSITE" id="PS51755">
    <property type="entry name" value="OMPR_PHOB"/>
    <property type="match status" value="1"/>
</dbReference>
<evidence type="ECO:0000256" key="3">
    <source>
        <dbReference type="ARBA" id="ARBA00022553"/>
    </source>
</evidence>
<keyword evidence="13" id="KW-1185">Reference proteome</keyword>
<dbReference type="RefSeq" id="WP_099035783.1">
    <property type="nucleotide sequence ID" value="NZ_BMGJ01000004.1"/>
</dbReference>
<dbReference type="InterPro" id="IPR001867">
    <property type="entry name" value="OmpR/PhoB-type_DNA-bd"/>
</dbReference>
<sequence>MENLAAATDTSAEPEILIVEDDRALSDQLAELLSGSGYSVDQCFDGDEALNLAVANKYSIILLDIMLPGQDGLSLLHILRSCNATPVIIVSARHAEEERIRGLSAGADDYLSKPFNSEELLLRIDAILRRTLKNDNHPQSLQILDGLATDSKLQKATVNERELSCTPIELGLLHTLIQNQGLVLAKPFLYQAVLNKTYSQYDRSLDMHMSRVRKKLHQAGWDGSRLQTVHGKGYCLR</sequence>
<dbReference type="EMBL" id="BMGJ01000004">
    <property type="protein sequence ID" value="GGD60787.1"/>
    <property type="molecule type" value="Genomic_DNA"/>
</dbReference>
<protein>
    <submittedName>
        <fullName evidence="12">DNA-binding response regulator</fullName>
    </submittedName>
</protein>
<organism evidence="12 13">
    <name type="scientific">Lacimicrobium alkaliphilum</name>
    <dbReference type="NCBI Taxonomy" id="1526571"/>
    <lineage>
        <taxon>Bacteria</taxon>
        <taxon>Pseudomonadati</taxon>
        <taxon>Pseudomonadota</taxon>
        <taxon>Gammaproteobacteria</taxon>
        <taxon>Alteromonadales</taxon>
        <taxon>Alteromonadaceae</taxon>
        <taxon>Lacimicrobium</taxon>
    </lineage>
</organism>
<dbReference type="SUPFAM" id="SSF46894">
    <property type="entry name" value="C-terminal effector domain of the bipartite response regulators"/>
    <property type="match status" value="1"/>
</dbReference>
<dbReference type="Pfam" id="PF00486">
    <property type="entry name" value="Trans_reg_C"/>
    <property type="match status" value="1"/>
</dbReference>
<accession>A0ABQ1RAJ4</accession>
<dbReference type="GO" id="GO:0003677">
    <property type="term" value="F:DNA binding"/>
    <property type="evidence" value="ECO:0007669"/>
    <property type="project" value="UniProtKB-KW"/>
</dbReference>
<gene>
    <name evidence="12" type="ORF">GCM10011357_15130</name>
</gene>
<dbReference type="PANTHER" id="PTHR48111:SF39">
    <property type="entry name" value="TRANSCRIPTIONAL REGULATORY PROTEIN CPXR"/>
    <property type="match status" value="1"/>
</dbReference>
<dbReference type="InterPro" id="IPR001789">
    <property type="entry name" value="Sig_transdc_resp-reg_receiver"/>
</dbReference>
<evidence type="ECO:0000256" key="2">
    <source>
        <dbReference type="ARBA" id="ARBA00022490"/>
    </source>
</evidence>
<comment type="caution">
    <text evidence="12">The sequence shown here is derived from an EMBL/GenBank/DDBJ whole genome shotgun (WGS) entry which is preliminary data.</text>
</comment>
<evidence type="ECO:0000313" key="12">
    <source>
        <dbReference type="EMBL" id="GGD60787.1"/>
    </source>
</evidence>
<comment type="subcellular location">
    <subcellularLocation>
        <location evidence="1">Cytoplasm</location>
    </subcellularLocation>
</comment>
<keyword evidence="2" id="KW-0963">Cytoplasm</keyword>
<evidence type="ECO:0000256" key="8">
    <source>
        <dbReference type="PROSITE-ProRule" id="PRU00169"/>
    </source>
</evidence>
<keyword evidence="6 9" id="KW-0238">DNA-binding</keyword>
<dbReference type="InterPro" id="IPR011006">
    <property type="entry name" value="CheY-like_superfamily"/>
</dbReference>
<keyword evidence="5" id="KW-0805">Transcription regulation</keyword>
<feature type="domain" description="OmpR/PhoB-type" evidence="11">
    <location>
        <begin position="138"/>
        <end position="237"/>
    </location>
</feature>
<dbReference type="Pfam" id="PF00072">
    <property type="entry name" value="Response_reg"/>
    <property type="match status" value="1"/>
</dbReference>
<evidence type="ECO:0000313" key="13">
    <source>
        <dbReference type="Proteomes" id="UP000614272"/>
    </source>
</evidence>
<reference evidence="13" key="1">
    <citation type="journal article" date="2019" name="Int. J. Syst. Evol. Microbiol.">
        <title>The Global Catalogue of Microorganisms (GCM) 10K type strain sequencing project: providing services to taxonomists for standard genome sequencing and annotation.</title>
        <authorList>
            <consortium name="The Broad Institute Genomics Platform"/>
            <consortium name="The Broad Institute Genome Sequencing Center for Infectious Disease"/>
            <person name="Wu L."/>
            <person name="Ma J."/>
        </authorList>
    </citation>
    <scope>NUCLEOTIDE SEQUENCE [LARGE SCALE GENOMIC DNA]</scope>
    <source>
        <strain evidence="13">CGMCC 1.12923</strain>
    </source>
</reference>
<evidence type="ECO:0000256" key="6">
    <source>
        <dbReference type="ARBA" id="ARBA00023125"/>
    </source>
</evidence>
<feature type="modified residue" description="4-aspartylphosphate" evidence="8">
    <location>
        <position position="64"/>
    </location>
</feature>
<dbReference type="InterPro" id="IPR039420">
    <property type="entry name" value="WalR-like"/>
</dbReference>
<evidence type="ECO:0000256" key="5">
    <source>
        <dbReference type="ARBA" id="ARBA00023015"/>
    </source>
</evidence>
<evidence type="ECO:0000256" key="7">
    <source>
        <dbReference type="ARBA" id="ARBA00023163"/>
    </source>
</evidence>